<feature type="domain" description="D-arabinono-1,4-lactone oxidase C-terminal" evidence="2">
    <location>
        <begin position="51"/>
        <end position="304"/>
    </location>
</feature>
<proteinExistence type="predicted"/>
<name>A0ABW3CMM6_9ACTN</name>
<dbReference type="PANTHER" id="PTHR43762:SF1">
    <property type="entry name" value="D-ARABINONO-1,4-LACTONE OXIDASE"/>
    <property type="match status" value="1"/>
</dbReference>
<comment type="caution">
    <text evidence="3">The sequence shown here is derived from an EMBL/GenBank/DDBJ whole genome shotgun (WGS) entry which is preliminary data.</text>
</comment>
<dbReference type="Gene3D" id="3.30.465.10">
    <property type="match status" value="1"/>
</dbReference>
<accession>A0ABW3CMM6</accession>
<dbReference type="PIRSF" id="PIRSF000136">
    <property type="entry name" value="LGO_GLO"/>
    <property type="match status" value="1"/>
</dbReference>
<evidence type="ECO:0000313" key="3">
    <source>
        <dbReference type="EMBL" id="MFD0855770.1"/>
    </source>
</evidence>
<organism evidence="3 4">
    <name type="scientific">Actinomadura adrarensis</name>
    <dbReference type="NCBI Taxonomy" id="1819600"/>
    <lineage>
        <taxon>Bacteria</taxon>
        <taxon>Bacillati</taxon>
        <taxon>Actinomycetota</taxon>
        <taxon>Actinomycetes</taxon>
        <taxon>Streptosporangiales</taxon>
        <taxon>Thermomonosporaceae</taxon>
        <taxon>Actinomadura</taxon>
    </lineage>
</organism>
<dbReference type="InterPro" id="IPR016169">
    <property type="entry name" value="FAD-bd_PCMH_sub2"/>
</dbReference>
<dbReference type="InterPro" id="IPR016171">
    <property type="entry name" value="Vanillyl_alc_oxidase_C-sub2"/>
</dbReference>
<keyword evidence="1" id="KW-0560">Oxidoreductase</keyword>
<evidence type="ECO:0000313" key="4">
    <source>
        <dbReference type="Proteomes" id="UP001597083"/>
    </source>
</evidence>
<dbReference type="Gene3D" id="3.30.70.2520">
    <property type="match status" value="1"/>
</dbReference>
<dbReference type="Pfam" id="PF04030">
    <property type="entry name" value="ALO"/>
    <property type="match status" value="1"/>
</dbReference>
<dbReference type="PANTHER" id="PTHR43762">
    <property type="entry name" value="L-GULONOLACTONE OXIDASE"/>
    <property type="match status" value="1"/>
</dbReference>
<reference evidence="4" key="1">
    <citation type="journal article" date="2019" name="Int. J. Syst. Evol. Microbiol.">
        <title>The Global Catalogue of Microorganisms (GCM) 10K type strain sequencing project: providing services to taxonomists for standard genome sequencing and annotation.</title>
        <authorList>
            <consortium name="The Broad Institute Genomics Platform"/>
            <consortium name="The Broad Institute Genome Sequencing Center for Infectious Disease"/>
            <person name="Wu L."/>
            <person name="Ma J."/>
        </authorList>
    </citation>
    <scope>NUCLEOTIDE SEQUENCE [LARGE SCALE GENOMIC DNA]</scope>
    <source>
        <strain evidence="4">JCM 31696</strain>
    </source>
</reference>
<gene>
    <name evidence="3" type="ORF">ACFQ07_26245</name>
</gene>
<dbReference type="InterPro" id="IPR007173">
    <property type="entry name" value="ALO_C"/>
</dbReference>
<dbReference type="Gene3D" id="1.10.45.10">
    <property type="entry name" value="Vanillyl-alcohol Oxidase, Chain A, domain 4"/>
    <property type="match status" value="1"/>
</dbReference>
<dbReference type="SUPFAM" id="SSF56176">
    <property type="entry name" value="FAD-binding/transporter-associated domain-like"/>
    <property type="match status" value="1"/>
</dbReference>
<evidence type="ECO:0000256" key="1">
    <source>
        <dbReference type="ARBA" id="ARBA00023002"/>
    </source>
</evidence>
<dbReference type="InterPro" id="IPR036318">
    <property type="entry name" value="FAD-bd_PCMH-like_sf"/>
</dbReference>
<dbReference type="Proteomes" id="UP001597083">
    <property type="component" value="Unassembled WGS sequence"/>
</dbReference>
<keyword evidence="4" id="KW-1185">Reference proteome</keyword>
<protein>
    <submittedName>
        <fullName evidence="3">D-arabinono-1,4-lactone oxidase</fullName>
    </submittedName>
</protein>
<sequence>GRTAAGLASQVVSLEMVLADGSVVTCSRDERPELFDAARVGLGSLGIVTAITWKAIPKFLLRAQEKPMRWDSVLERIDEYDRDNEHFEFYWFPHTDGCLTKRNNRTEGPAKPLSKFKYWMDDQFLSNTVFGVLNGVTHRAPATAPFFNRISAKALGARTYTDTSYKVFTSPRTVRFKEQEYAIPRDNLQGTLRELRALFDKRDWRISFPIEIRMLPEEDAWLSMAYGRRTAFIAVHVYHRDPHEEYFQGVEELMVAADGRPHWGKLHTRDASYLETVYPKFADFRALRDELDPERRFANAYTTKVFGD</sequence>
<dbReference type="EMBL" id="JBHTIR010003779">
    <property type="protein sequence ID" value="MFD0855770.1"/>
    <property type="molecule type" value="Genomic_DNA"/>
</dbReference>
<evidence type="ECO:0000259" key="2">
    <source>
        <dbReference type="Pfam" id="PF04030"/>
    </source>
</evidence>
<dbReference type="InterPro" id="IPR010031">
    <property type="entry name" value="FAD_lactone_oxidase-like"/>
</dbReference>
<feature type="non-terminal residue" evidence="3">
    <location>
        <position position="1"/>
    </location>
</feature>